<reference evidence="1 2" key="1">
    <citation type="submission" date="2024-07" db="EMBL/GenBank/DDBJ databases">
        <authorList>
            <person name="Akdeniz Z."/>
        </authorList>
    </citation>
    <scope>NUCLEOTIDE SEQUENCE [LARGE SCALE GENOMIC DNA]</scope>
</reference>
<accession>A0ABP1JI47</accession>
<comment type="caution">
    <text evidence="1">The sequence shown here is derived from an EMBL/GenBank/DDBJ whole genome shotgun (WGS) entry which is preliminary data.</text>
</comment>
<evidence type="ECO:0000313" key="2">
    <source>
        <dbReference type="Proteomes" id="UP001642409"/>
    </source>
</evidence>
<name>A0ABP1JI47_9EUKA</name>
<evidence type="ECO:0000313" key="1">
    <source>
        <dbReference type="EMBL" id="CAL6038937.1"/>
    </source>
</evidence>
<gene>
    <name evidence="1" type="ORF">HINF_LOCUS37611</name>
</gene>
<keyword evidence="2" id="KW-1185">Reference proteome</keyword>
<sequence>MDMKEFCKFEQSILIAINNYFKSLNEMKTESKVSEFKTLEDALVFYKNSIVGVNDAKENEDKITGLAKGSKIHLNFKQISIECELSEKDCRQRFQTLLTYQLQDWPQGTVNQIIQRIQQLSLQFPELSVEEKKTKIRSVLDEEFQLRQQVQYSYKEITNKINYQLKKYVK</sequence>
<organism evidence="1 2">
    <name type="scientific">Hexamita inflata</name>
    <dbReference type="NCBI Taxonomy" id="28002"/>
    <lineage>
        <taxon>Eukaryota</taxon>
        <taxon>Metamonada</taxon>
        <taxon>Diplomonadida</taxon>
        <taxon>Hexamitidae</taxon>
        <taxon>Hexamitinae</taxon>
        <taxon>Hexamita</taxon>
    </lineage>
</organism>
<dbReference type="Proteomes" id="UP001642409">
    <property type="component" value="Unassembled WGS sequence"/>
</dbReference>
<protein>
    <submittedName>
        <fullName evidence="1">Hypothetical_protein</fullName>
    </submittedName>
</protein>
<dbReference type="EMBL" id="CAXDID020000141">
    <property type="protein sequence ID" value="CAL6038937.1"/>
    <property type="molecule type" value="Genomic_DNA"/>
</dbReference>
<proteinExistence type="predicted"/>